<keyword evidence="2" id="KW-1185">Reference proteome</keyword>
<accession>A0A8J8SUJ4</accession>
<dbReference type="Proteomes" id="UP000785679">
    <property type="component" value="Unassembled WGS sequence"/>
</dbReference>
<evidence type="ECO:0000313" key="2">
    <source>
        <dbReference type="Proteomes" id="UP000785679"/>
    </source>
</evidence>
<organism evidence="1 2">
    <name type="scientific">Halteria grandinella</name>
    <dbReference type="NCBI Taxonomy" id="5974"/>
    <lineage>
        <taxon>Eukaryota</taxon>
        <taxon>Sar</taxon>
        <taxon>Alveolata</taxon>
        <taxon>Ciliophora</taxon>
        <taxon>Intramacronucleata</taxon>
        <taxon>Spirotrichea</taxon>
        <taxon>Stichotrichia</taxon>
        <taxon>Sporadotrichida</taxon>
        <taxon>Halteriidae</taxon>
        <taxon>Halteria</taxon>
    </lineage>
</organism>
<reference evidence="1" key="1">
    <citation type="submission" date="2019-06" db="EMBL/GenBank/DDBJ databases">
        <authorList>
            <person name="Zheng W."/>
        </authorList>
    </citation>
    <scope>NUCLEOTIDE SEQUENCE</scope>
    <source>
        <strain evidence="1">QDHG01</strain>
    </source>
</reference>
<protein>
    <submittedName>
        <fullName evidence="1">Uncharacterized protein</fullName>
    </submittedName>
</protein>
<dbReference type="AlphaFoldDB" id="A0A8J8SUJ4"/>
<sequence>MMCGQCALTTEEDHREERCFAQVSIKCGRAVWPAVKTPRLHGAFLRNLPVVALETLSRKSAVANHSEAG</sequence>
<name>A0A8J8SUJ4_HALGN</name>
<comment type="caution">
    <text evidence="1">The sequence shown here is derived from an EMBL/GenBank/DDBJ whole genome shotgun (WGS) entry which is preliminary data.</text>
</comment>
<dbReference type="EMBL" id="RRYP01029896">
    <property type="protein sequence ID" value="TNV71372.1"/>
    <property type="molecule type" value="Genomic_DNA"/>
</dbReference>
<proteinExistence type="predicted"/>
<gene>
    <name evidence="1" type="ORF">FGO68_gene5127</name>
</gene>
<evidence type="ECO:0000313" key="1">
    <source>
        <dbReference type="EMBL" id="TNV71372.1"/>
    </source>
</evidence>